<evidence type="ECO:0000256" key="9">
    <source>
        <dbReference type="ARBA" id="ARBA00023224"/>
    </source>
</evidence>
<dbReference type="PANTHER" id="PTHR24246:SF27">
    <property type="entry name" value="ADENOSINE RECEPTOR, ISOFORM A"/>
    <property type="match status" value="1"/>
</dbReference>
<dbReference type="InterPro" id="IPR017452">
    <property type="entry name" value="GPCR_Rhodpsn_7TM"/>
</dbReference>
<evidence type="ECO:0000256" key="6">
    <source>
        <dbReference type="ARBA" id="ARBA00023136"/>
    </source>
</evidence>
<dbReference type="EMBL" id="LIAE01010679">
    <property type="protein sequence ID" value="PAV56722.1"/>
    <property type="molecule type" value="Genomic_DNA"/>
</dbReference>
<evidence type="ECO:0000256" key="8">
    <source>
        <dbReference type="ARBA" id="ARBA00023180"/>
    </source>
</evidence>
<sequence length="312" mass="36714">MRVSSFRCQTLVRLVSNIHDKRPELEHEKIRTIHSFKDECAFTKVVDYRYLVYVIFFATIVAPTLLIIFFYSSIYHKIRQDEKEVTFLLREKELERRMAGRRKIIRILLILVVSYGICWYPLYIINTIEYFLPQFSIARYTLCAVVLSHVSCALNPLIYAYGMPGFKKSLREFFHIDTLDHGTKGVCNVYSCYCRSSMSHKSHWNKRKRSSQNQIQVQVHHRPLRVPGHSVDIRPRTATPPRQHQNDYHNRKISAPTRFNSKGSTPTNNSTPTHNNAEDNNSNYDSVKIDFDNNPYEIKFIEEATRNEPDYI</sequence>
<comment type="subcellular location">
    <subcellularLocation>
        <location evidence="1">Cell membrane</location>
        <topology evidence="1">Multi-pass membrane protein</topology>
    </subcellularLocation>
</comment>
<gene>
    <name evidence="13" type="ORF">WR25_04991</name>
</gene>
<keyword evidence="8" id="KW-0325">Glycoprotein</keyword>
<keyword evidence="14" id="KW-1185">Reference proteome</keyword>
<dbReference type="SUPFAM" id="SSF81321">
    <property type="entry name" value="Family A G protein-coupled receptor-like"/>
    <property type="match status" value="1"/>
</dbReference>
<dbReference type="STRING" id="2018661.A0A2A2J5G9"/>
<dbReference type="Gene3D" id="1.20.1070.10">
    <property type="entry name" value="Rhodopsin 7-helix transmembrane proteins"/>
    <property type="match status" value="1"/>
</dbReference>
<keyword evidence="6 11" id="KW-0472">Membrane</keyword>
<feature type="transmembrane region" description="Helical" evidence="11">
    <location>
        <begin position="50"/>
        <end position="71"/>
    </location>
</feature>
<evidence type="ECO:0000256" key="5">
    <source>
        <dbReference type="ARBA" id="ARBA00023040"/>
    </source>
</evidence>
<keyword evidence="2" id="KW-1003">Cell membrane</keyword>
<dbReference type="Pfam" id="PF00001">
    <property type="entry name" value="7tm_1"/>
    <property type="match status" value="1"/>
</dbReference>
<evidence type="ECO:0000256" key="11">
    <source>
        <dbReference type="SAM" id="Phobius"/>
    </source>
</evidence>
<evidence type="ECO:0000256" key="1">
    <source>
        <dbReference type="ARBA" id="ARBA00004651"/>
    </source>
</evidence>
<keyword evidence="9" id="KW-0807">Transducer</keyword>
<dbReference type="PROSITE" id="PS50262">
    <property type="entry name" value="G_PROTEIN_RECEP_F1_2"/>
    <property type="match status" value="1"/>
</dbReference>
<evidence type="ECO:0000256" key="2">
    <source>
        <dbReference type="ARBA" id="ARBA00022475"/>
    </source>
</evidence>
<evidence type="ECO:0000256" key="7">
    <source>
        <dbReference type="ARBA" id="ARBA00023170"/>
    </source>
</evidence>
<comment type="caution">
    <text evidence="13">The sequence shown here is derived from an EMBL/GenBank/DDBJ whole genome shotgun (WGS) entry which is preliminary data.</text>
</comment>
<feature type="domain" description="G-protein coupled receptors family 1 profile" evidence="12">
    <location>
        <begin position="1"/>
        <end position="159"/>
    </location>
</feature>
<dbReference type="Proteomes" id="UP000218231">
    <property type="component" value="Unassembled WGS sequence"/>
</dbReference>
<keyword evidence="3 11" id="KW-0812">Transmembrane</keyword>
<feature type="transmembrane region" description="Helical" evidence="11">
    <location>
        <begin position="104"/>
        <end position="125"/>
    </location>
</feature>
<evidence type="ECO:0000256" key="4">
    <source>
        <dbReference type="ARBA" id="ARBA00022989"/>
    </source>
</evidence>
<dbReference type="OrthoDB" id="9445642at2759"/>
<keyword evidence="7" id="KW-0675">Receptor</keyword>
<dbReference type="AlphaFoldDB" id="A0A2A2J5G9"/>
<feature type="transmembrane region" description="Helical" evidence="11">
    <location>
        <begin position="137"/>
        <end position="161"/>
    </location>
</feature>
<feature type="region of interest" description="Disordered" evidence="10">
    <location>
        <begin position="227"/>
        <end position="288"/>
    </location>
</feature>
<name>A0A2A2J5G9_9BILA</name>
<dbReference type="InterPro" id="IPR000276">
    <property type="entry name" value="GPCR_Rhodpsn"/>
</dbReference>
<keyword evidence="4 11" id="KW-1133">Transmembrane helix</keyword>
<accession>A0A2A2J5G9</accession>
<dbReference type="GO" id="GO:0005886">
    <property type="term" value="C:plasma membrane"/>
    <property type="evidence" value="ECO:0007669"/>
    <property type="project" value="UniProtKB-SubCell"/>
</dbReference>
<organism evidence="13 14">
    <name type="scientific">Diploscapter pachys</name>
    <dbReference type="NCBI Taxonomy" id="2018661"/>
    <lineage>
        <taxon>Eukaryota</taxon>
        <taxon>Metazoa</taxon>
        <taxon>Ecdysozoa</taxon>
        <taxon>Nematoda</taxon>
        <taxon>Chromadorea</taxon>
        <taxon>Rhabditida</taxon>
        <taxon>Rhabditina</taxon>
        <taxon>Rhabditomorpha</taxon>
        <taxon>Rhabditoidea</taxon>
        <taxon>Rhabditidae</taxon>
        <taxon>Diploscapter</taxon>
    </lineage>
</organism>
<keyword evidence="5" id="KW-0297">G-protein coupled receptor</keyword>
<feature type="compositionally biased region" description="Low complexity" evidence="10">
    <location>
        <begin position="264"/>
        <end position="275"/>
    </location>
</feature>
<evidence type="ECO:0000313" key="13">
    <source>
        <dbReference type="EMBL" id="PAV56722.1"/>
    </source>
</evidence>
<reference evidence="13 14" key="1">
    <citation type="journal article" date="2017" name="Curr. Biol.">
        <title>Genome architecture and evolution of a unichromosomal asexual nematode.</title>
        <authorList>
            <person name="Fradin H."/>
            <person name="Zegar C."/>
            <person name="Gutwein M."/>
            <person name="Lucas J."/>
            <person name="Kovtun M."/>
            <person name="Corcoran D."/>
            <person name="Baugh L.R."/>
            <person name="Kiontke K."/>
            <person name="Gunsalus K."/>
            <person name="Fitch D.H."/>
            <person name="Piano F."/>
        </authorList>
    </citation>
    <scope>NUCLEOTIDE SEQUENCE [LARGE SCALE GENOMIC DNA]</scope>
    <source>
        <strain evidence="13">PF1309</strain>
    </source>
</reference>
<dbReference type="PANTHER" id="PTHR24246">
    <property type="entry name" value="OLFACTORY RECEPTOR AND ADENOSINE RECEPTOR"/>
    <property type="match status" value="1"/>
</dbReference>
<evidence type="ECO:0000259" key="12">
    <source>
        <dbReference type="PROSITE" id="PS50262"/>
    </source>
</evidence>
<evidence type="ECO:0000313" key="14">
    <source>
        <dbReference type="Proteomes" id="UP000218231"/>
    </source>
</evidence>
<proteinExistence type="predicted"/>
<dbReference type="GO" id="GO:0004930">
    <property type="term" value="F:G protein-coupled receptor activity"/>
    <property type="evidence" value="ECO:0007669"/>
    <property type="project" value="UniProtKB-KW"/>
</dbReference>
<evidence type="ECO:0000256" key="3">
    <source>
        <dbReference type="ARBA" id="ARBA00022692"/>
    </source>
</evidence>
<dbReference type="PRINTS" id="PR00237">
    <property type="entry name" value="GPCRRHODOPSN"/>
</dbReference>
<evidence type="ECO:0000256" key="10">
    <source>
        <dbReference type="SAM" id="MobiDB-lite"/>
    </source>
</evidence>
<protein>
    <recommendedName>
        <fullName evidence="12">G-protein coupled receptors family 1 profile domain-containing protein</fullName>
    </recommendedName>
</protein>